<evidence type="ECO:0000313" key="1">
    <source>
        <dbReference type="EMBL" id="GJC83719.1"/>
    </source>
</evidence>
<dbReference type="Proteomes" id="UP001055172">
    <property type="component" value="Unassembled WGS sequence"/>
</dbReference>
<reference evidence="1 2" key="1">
    <citation type="submission" date="2021-07" db="EMBL/GenBank/DDBJ databases">
        <title>Genome data of Colletotrichum spaethianum.</title>
        <authorList>
            <person name="Utami Y.D."/>
            <person name="Hiruma K."/>
        </authorList>
    </citation>
    <scope>NUCLEOTIDE SEQUENCE [LARGE SCALE GENOMIC DNA]</scope>
    <source>
        <strain evidence="1 2">MAFF 242679</strain>
    </source>
</reference>
<sequence>MKSATEPPNGWAETRRFSGGGLPYEAASANLWSMPRMTAGELTPDVLRSMLGAKRCQAPNGPVFICQI</sequence>
<dbReference type="EMBL" id="BPPX01000012">
    <property type="protein sequence ID" value="GJC83719.1"/>
    <property type="molecule type" value="Genomic_DNA"/>
</dbReference>
<keyword evidence="2" id="KW-1185">Reference proteome</keyword>
<gene>
    <name evidence="1" type="ORF">ColLi_06557</name>
</gene>
<proteinExistence type="predicted"/>
<evidence type="ECO:0000313" key="2">
    <source>
        <dbReference type="Proteomes" id="UP001055172"/>
    </source>
</evidence>
<name>A0AA37GN44_9PEZI</name>
<comment type="caution">
    <text evidence="1">The sequence shown here is derived from an EMBL/GenBank/DDBJ whole genome shotgun (WGS) entry which is preliminary data.</text>
</comment>
<organism evidence="1 2">
    <name type="scientific">Colletotrichum liriopes</name>
    <dbReference type="NCBI Taxonomy" id="708192"/>
    <lineage>
        <taxon>Eukaryota</taxon>
        <taxon>Fungi</taxon>
        <taxon>Dikarya</taxon>
        <taxon>Ascomycota</taxon>
        <taxon>Pezizomycotina</taxon>
        <taxon>Sordariomycetes</taxon>
        <taxon>Hypocreomycetidae</taxon>
        <taxon>Glomerellales</taxon>
        <taxon>Glomerellaceae</taxon>
        <taxon>Colletotrichum</taxon>
        <taxon>Colletotrichum spaethianum species complex</taxon>
    </lineage>
</organism>
<accession>A0AA37GN44</accession>
<dbReference type="AlphaFoldDB" id="A0AA37GN44"/>
<protein>
    <submittedName>
        <fullName evidence="1">Uncharacterized protein</fullName>
    </submittedName>
</protein>